<keyword evidence="3" id="KW-1185">Reference proteome</keyword>
<dbReference type="EMBL" id="JASJQH010008430">
    <property type="protein sequence ID" value="KAK9692748.1"/>
    <property type="molecule type" value="Genomic_DNA"/>
</dbReference>
<gene>
    <name evidence="2" type="ORF">K7432_014204</name>
</gene>
<evidence type="ECO:0000256" key="1">
    <source>
        <dbReference type="SAM" id="SignalP"/>
    </source>
</evidence>
<reference evidence="2 3" key="1">
    <citation type="submission" date="2023-04" db="EMBL/GenBank/DDBJ databases">
        <title>Genome of Basidiobolus ranarum AG-B5.</title>
        <authorList>
            <person name="Stajich J.E."/>
            <person name="Carter-House D."/>
            <person name="Gryganskyi A."/>
        </authorList>
    </citation>
    <scope>NUCLEOTIDE SEQUENCE [LARGE SCALE GENOMIC DNA]</scope>
    <source>
        <strain evidence="2 3">AG-B5</strain>
    </source>
</reference>
<evidence type="ECO:0000313" key="2">
    <source>
        <dbReference type="EMBL" id="KAK9692748.1"/>
    </source>
</evidence>
<keyword evidence="1" id="KW-0732">Signal</keyword>
<accession>A0ABR2VQQ0</accession>
<protein>
    <submittedName>
        <fullName evidence="2">Uncharacterized protein</fullName>
    </submittedName>
</protein>
<name>A0ABR2VQQ0_9FUNG</name>
<feature type="chain" id="PRO_5046106180" evidence="1">
    <location>
        <begin position="20"/>
        <end position="179"/>
    </location>
</feature>
<sequence length="179" mass="20143">MVTLIKILMLLRKLFLLLPDRIRQGWHKKEIANVLSQILNNGNHHKLREIGLRLLLIWINVQTTETPENGELYRNAIPLGIFLQESGRTDLILYQEMIGDPGSIPIYPATQFLQISEVGELVQLVLDNITYMAYVAAGSIPPGDKIRILEKDGIENGVAVGVGIDAAYAYFCLHIFIHL</sequence>
<dbReference type="Proteomes" id="UP001479436">
    <property type="component" value="Unassembled WGS sequence"/>
</dbReference>
<proteinExistence type="predicted"/>
<organism evidence="2 3">
    <name type="scientific">Basidiobolus ranarum</name>
    <dbReference type="NCBI Taxonomy" id="34480"/>
    <lineage>
        <taxon>Eukaryota</taxon>
        <taxon>Fungi</taxon>
        <taxon>Fungi incertae sedis</taxon>
        <taxon>Zoopagomycota</taxon>
        <taxon>Entomophthoromycotina</taxon>
        <taxon>Basidiobolomycetes</taxon>
        <taxon>Basidiobolales</taxon>
        <taxon>Basidiobolaceae</taxon>
        <taxon>Basidiobolus</taxon>
    </lineage>
</organism>
<feature type="signal peptide" evidence="1">
    <location>
        <begin position="1"/>
        <end position="19"/>
    </location>
</feature>
<evidence type="ECO:0000313" key="3">
    <source>
        <dbReference type="Proteomes" id="UP001479436"/>
    </source>
</evidence>
<comment type="caution">
    <text evidence="2">The sequence shown here is derived from an EMBL/GenBank/DDBJ whole genome shotgun (WGS) entry which is preliminary data.</text>
</comment>